<evidence type="ECO:0000313" key="3">
    <source>
        <dbReference type="Proteomes" id="UP000054928"/>
    </source>
</evidence>
<dbReference type="EMBL" id="CCYD01003101">
    <property type="protein sequence ID" value="CEG49928.1"/>
    <property type="molecule type" value="Genomic_DNA"/>
</dbReference>
<dbReference type="GeneID" id="36402719"/>
<reference evidence="3" key="1">
    <citation type="submission" date="2014-09" db="EMBL/GenBank/DDBJ databases">
        <authorList>
            <person name="Sharma Rahul"/>
            <person name="Thines Marco"/>
        </authorList>
    </citation>
    <scope>NUCLEOTIDE SEQUENCE [LARGE SCALE GENOMIC DNA]</scope>
</reference>
<dbReference type="Proteomes" id="UP000054928">
    <property type="component" value="Unassembled WGS sequence"/>
</dbReference>
<proteinExistence type="predicted"/>
<protein>
    <recommendedName>
        <fullName evidence="4">RxLR-like protein</fullName>
    </recommendedName>
</protein>
<evidence type="ECO:0000313" key="2">
    <source>
        <dbReference type="EMBL" id="CEG49928.1"/>
    </source>
</evidence>
<dbReference type="AlphaFoldDB" id="A0A0P1B6Y5"/>
<feature type="chain" id="PRO_5006059238" description="RxLR-like protein" evidence="1">
    <location>
        <begin position="20"/>
        <end position="509"/>
    </location>
</feature>
<keyword evidence="1" id="KW-0732">Signal</keyword>
<evidence type="ECO:0000256" key="1">
    <source>
        <dbReference type="SAM" id="SignalP"/>
    </source>
</evidence>
<name>A0A0P1B6Y5_PLAHL</name>
<feature type="signal peptide" evidence="1">
    <location>
        <begin position="1"/>
        <end position="19"/>
    </location>
</feature>
<evidence type="ECO:0008006" key="4">
    <source>
        <dbReference type="Google" id="ProtNLM"/>
    </source>
</evidence>
<keyword evidence="3" id="KW-1185">Reference proteome</keyword>
<accession>A0A0P1B6Y5</accession>
<organism evidence="2 3">
    <name type="scientific">Plasmopara halstedii</name>
    <name type="common">Downy mildew of sunflower</name>
    <dbReference type="NCBI Taxonomy" id="4781"/>
    <lineage>
        <taxon>Eukaryota</taxon>
        <taxon>Sar</taxon>
        <taxon>Stramenopiles</taxon>
        <taxon>Oomycota</taxon>
        <taxon>Peronosporomycetes</taxon>
        <taxon>Peronosporales</taxon>
        <taxon>Peronosporaceae</taxon>
        <taxon>Plasmopara</taxon>
    </lineage>
</organism>
<sequence>MPSLISLYLFTATLATSKAESLRSTQNLNEKMIPIDVTSRNHAKFSRSDPVLRSEDEARMMDIDRAQDVILTPLKEVLGSTFRTTTNGGHASNINAIVNKVEDQTKAGAKDKLAAANAHTAANAHDTAYEPDPAYKKALADVFAFVEPLKATGSAYGAQKLAHSQAAVHASAHSQAAVHAPAYVQAAFHAPAVAQTAIHAPADAQAAVHAPADAQTAVHAPAPFDVIDILSDDESAARVFSDDESAVHTLSDAESALHAPVYTETAVQDPPLAQAAANAHDNYVIPTVKAPDELSERFTYDCKMTQRALTSKLSKWPPEKAARFQKNCPPFENFLLKSESDSFYKESLIQLLQWLESRPGTKQVFAMYFPEVYGLAYTQGFQIERLPIIQEFLNDQKKLAPAIKEFLAAELPAAMDIVAAHNNDILSLSSNFRSTLSLNADVKEVVYSMLRHHKAPWEVFLELGRSYDKTKTSSVQAYHLFTQFHVACHFIMWLENKWNKVIIDVDKSI</sequence>
<dbReference type="RefSeq" id="XP_024586297.1">
    <property type="nucleotide sequence ID" value="XM_024721171.1"/>
</dbReference>